<evidence type="ECO:0008006" key="4">
    <source>
        <dbReference type="Google" id="ProtNLM"/>
    </source>
</evidence>
<feature type="signal peptide" evidence="1">
    <location>
        <begin position="1"/>
        <end position="18"/>
    </location>
</feature>
<dbReference type="AlphaFoldDB" id="A0AAN9SSK7"/>
<protein>
    <recommendedName>
        <fullName evidence="4">Secreted protein</fullName>
    </recommendedName>
</protein>
<proteinExistence type="predicted"/>
<evidence type="ECO:0000313" key="2">
    <source>
        <dbReference type="EMBL" id="KAK7402060.1"/>
    </source>
</evidence>
<gene>
    <name evidence="2" type="ORF">VNO78_14023</name>
</gene>
<dbReference type="Proteomes" id="UP001386955">
    <property type="component" value="Unassembled WGS sequence"/>
</dbReference>
<keyword evidence="3" id="KW-1185">Reference proteome</keyword>
<reference evidence="2 3" key="1">
    <citation type="submission" date="2024-01" db="EMBL/GenBank/DDBJ databases">
        <title>The genomes of 5 underutilized Papilionoideae crops provide insights into root nodulation and disease resistanc.</title>
        <authorList>
            <person name="Jiang F."/>
        </authorList>
    </citation>
    <scope>NUCLEOTIDE SEQUENCE [LARGE SCALE GENOMIC DNA]</scope>
    <source>
        <strain evidence="2">DUOXIRENSHENG_FW03</strain>
        <tissue evidence="2">Leaves</tissue>
    </source>
</reference>
<evidence type="ECO:0000256" key="1">
    <source>
        <dbReference type="SAM" id="SignalP"/>
    </source>
</evidence>
<keyword evidence="1" id="KW-0732">Signal</keyword>
<name>A0AAN9SSK7_PSOTE</name>
<evidence type="ECO:0000313" key="3">
    <source>
        <dbReference type="Proteomes" id="UP001386955"/>
    </source>
</evidence>
<dbReference type="EMBL" id="JAYMYS010000003">
    <property type="protein sequence ID" value="KAK7402060.1"/>
    <property type="molecule type" value="Genomic_DNA"/>
</dbReference>
<organism evidence="2 3">
    <name type="scientific">Psophocarpus tetragonolobus</name>
    <name type="common">Winged bean</name>
    <name type="synonym">Dolichos tetragonolobus</name>
    <dbReference type="NCBI Taxonomy" id="3891"/>
    <lineage>
        <taxon>Eukaryota</taxon>
        <taxon>Viridiplantae</taxon>
        <taxon>Streptophyta</taxon>
        <taxon>Embryophyta</taxon>
        <taxon>Tracheophyta</taxon>
        <taxon>Spermatophyta</taxon>
        <taxon>Magnoliopsida</taxon>
        <taxon>eudicotyledons</taxon>
        <taxon>Gunneridae</taxon>
        <taxon>Pentapetalae</taxon>
        <taxon>rosids</taxon>
        <taxon>fabids</taxon>
        <taxon>Fabales</taxon>
        <taxon>Fabaceae</taxon>
        <taxon>Papilionoideae</taxon>
        <taxon>50 kb inversion clade</taxon>
        <taxon>NPAAA clade</taxon>
        <taxon>indigoferoid/millettioid clade</taxon>
        <taxon>Phaseoleae</taxon>
        <taxon>Psophocarpus</taxon>
    </lineage>
</organism>
<accession>A0AAN9SSK7</accession>
<sequence>MSIFWLVFLVMTCYVSSALECRIILGVPSLSCPCFYVFQLFLYPFISHVLYLYEGTTSCLGIASGSQTQLF</sequence>
<comment type="caution">
    <text evidence="2">The sequence shown here is derived from an EMBL/GenBank/DDBJ whole genome shotgun (WGS) entry which is preliminary data.</text>
</comment>
<feature type="chain" id="PRO_5043050732" description="Secreted protein" evidence="1">
    <location>
        <begin position="19"/>
        <end position="71"/>
    </location>
</feature>